<dbReference type="Pfam" id="PF13148">
    <property type="entry name" value="DUF3987"/>
    <property type="match status" value="1"/>
</dbReference>
<organism evidence="1 2">
    <name type="scientific">Brachionus plicatilis</name>
    <name type="common">Marine rotifer</name>
    <name type="synonym">Brachionus muelleri</name>
    <dbReference type="NCBI Taxonomy" id="10195"/>
    <lineage>
        <taxon>Eukaryota</taxon>
        <taxon>Metazoa</taxon>
        <taxon>Spiralia</taxon>
        <taxon>Gnathifera</taxon>
        <taxon>Rotifera</taxon>
        <taxon>Eurotatoria</taxon>
        <taxon>Monogononta</taxon>
        <taxon>Pseudotrocha</taxon>
        <taxon>Ploima</taxon>
        <taxon>Brachionidae</taxon>
        <taxon>Brachionus</taxon>
    </lineage>
</organism>
<reference evidence="1 2" key="1">
    <citation type="journal article" date="2018" name="Sci. Rep.">
        <title>Genomic signatures of local adaptation to the degree of environmental predictability in rotifers.</title>
        <authorList>
            <person name="Franch-Gras L."/>
            <person name="Hahn C."/>
            <person name="Garcia-Roger E.M."/>
            <person name="Carmona M.J."/>
            <person name="Serra M."/>
            <person name="Gomez A."/>
        </authorList>
    </citation>
    <scope>NUCLEOTIDE SEQUENCE [LARGE SCALE GENOMIC DNA]</scope>
    <source>
        <strain evidence="1">HYR1</strain>
    </source>
</reference>
<evidence type="ECO:0000313" key="1">
    <source>
        <dbReference type="EMBL" id="RNA37028.1"/>
    </source>
</evidence>
<accession>A0A3M7SNB7</accession>
<sequence length="343" mass="39606">MTKILIDLGYFRISSDSTNNKFSSLPSQNNSLTIESLFKELSCCSELMQYWDEFSTLLGSFGMYKAGKEGFDRSIFLTLYNGEADLTVSYKSFGYGINEPRISIFSAGHPDKIVELVEEEKSSRADGFISRFLVCCPEPVRLKLSQQTHYENKINILNLLVTIKLFFEKQFKFTEAAFKLMDEEIHLYNKMCAKFELSETFIGGDKLEKYIILIEGSLVSLTKFTLKKIGKSDDFEKACLKFEEKKIGKYDAKYFKSIVDKKKGAKPSKVFIKKDFNKLNEVEKVEFINSLIFYEISINQYLEKFNCFKSNDSDDDLDGIASDENQLKRSTYSTQFDENRPKK</sequence>
<gene>
    <name evidence="1" type="ORF">BpHYR1_017456</name>
</gene>
<dbReference type="EMBL" id="REGN01001103">
    <property type="protein sequence ID" value="RNA37028.1"/>
    <property type="molecule type" value="Genomic_DNA"/>
</dbReference>
<dbReference type="InterPro" id="IPR025048">
    <property type="entry name" value="DUF3987"/>
</dbReference>
<dbReference type="OrthoDB" id="10045809at2759"/>
<keyword evidence="2" id="KW-1185">Reference proteome</keyword>
<evidence type="ECO:0000313" key="2">
    <source>
        <dbReference type="Proteomes" id="UP000276133"/>
    </source>
</evidence>
<dbReference type="AlphaFoldDB" id="A0A3M7SNB7"/>
<name>A0A3M7SNB7_BRAPC</name>
<protein>
    <submittedName>
        <fullName evidence="1">Uncharacterized protein</fullName>
    </submittedName>
</protein>
<proteinExistence type="predicted"/>
<dbReference type="Proteomes" id="UP000276133">
    <property type="component" value="Unassembled WGS sequence"/>
</dbReference>
<comment type="caution">
    <text evidence="1">The sequence shown here is derived from an EMBL/GenBank/DDBJ whole genome shotgun (WGS) entry which is preliminary data.</text>
</comment>